<keyword evidence="2" id="KW-1185">Reference proteome</keyword>
<dbReference type="EMBL" id="CM001403">
    <property type="protein sequence ID" value="EHQ28209.1"/>
    <property type="molecule type" value="Genomic_DNA"/>
</dbReference>
<dbReference type="Pfam" id="PF19875">
    <property type="entry name" value="DUF6348"/>
    <property type="match status" value="1"/>
</dbReference>
<accession>H1Y2N0</accession>
<gene>
    <name evidence="1" type="ORF">Mucpa_4118</name>
</gene>
<organism evidence="1 2">
    <name type="scientific">Mucilaginibacter paludis DSM 18603</name>
    <dbReference type="NCBI Taxonomy" id="714943"/>
    <lineage>
        <taxon>Bacteria</taxon>
        <taxon>Pseudomonadati</taxon>
        <taxon>Bacteroidota</taxon>
        <taxon>Sphingobacteriia</taxon>
        <taxon>Sphingobacteriales</taxon>
        <taxon>Sphingobacteriaceae</taxon>
        <taxon>Mucilaginibacter</taxon>
    </lineage>
</organism>
<dbReference type="HOGENOM" id="CLU_1228101_0_0_10"/>
<protein>
    <submittedName>
        <fullName evidence="1">Uncharacterized protein</fullName>
    </submittedName>
</protein>
<dbReference type="Proteomes" id="UP000002774">
    <property type="component" value="Chromosome"/>
</dbReference>
<dbReference type="OrthoDB" id="640499at2"/>
<dbReference type="eggNOG" id="ENOG50330IX">
    <property type="taxonomic scope" value="Bacteria"/>
</dbReference>
<name>H1Y2N0_9SPHI</name>
<dbReference type="InterPro" id="IPR045929">
    <property type="entry name" value="DUF6348"/>
</dbReference>
<sequence>MSLFNFFKKSKIIINQPEKQNATTSSDRNLNVLESFKSKLTEIGYQVEWHSQYLALMVNSDLEIGATIVDVPGAHPSLIQLIISASHYKYFPNGIIEYVVGIATSLQDRINAALDNYINSIFLTIIDGFSDSHNPELDFMTIGNGNEILWHPKLGNLMTQGQWGELPLNEIFFNLLNDKITHQLTLNKINWLKIYISQKANGEIIGECLFNNEPWEAALNTITNYASGWDMIGEFKGLKQFIVFRRCDAYD</sequence>
<reference evidence="1" key="1">
    <citation type="submission" date="2011-09" db="EMBL/GenBank/DDBJ databases">
        <title>The permanent draft genome of Mucilaginibacter paludis DSM 18603.</title>
        <authorList>
            <consortium name="US DOE Joint Genome Institute (JGI-PGF)"/>
            <person name="Lucas S."/>
            <person name="Han J."/>
            <person name="Lapidus A."/>
            <person name="Bruce D."/>
            <person name="Goodwin L."/>
            <person name="Pitluck S."/>
            <person name="Peters L."/>
            <person name="Kyrpides N."/>
            <person name="Mavromatis K."/>
            <person name="Ivanova N."/>
            <person name="Mikhailova N."/>
            <person name="Held B."/>
            <person name="Detter J.C."/>
            <person name="Tapia R."/>
            <person name="Han C."/>
            <person name="Land M."/>
            <person name="Hauser L."/>
            <person name="Markowitz V."/>
            <person name="Cheng J.-F."/>
            <person name="Hugenholtz P."/>
            <person name="Woyke T."/>
            <person name="Wu D."/>
            <person name="Tindall B."/>
            <person name="Brambilla E."/>
            <person name="Klenk H.-P."/>
            <person name="Eisen J.A."/>
        </authorList>
    </citation>
    <scope>NUCLEOTIDE SEQUENCE [LARGE SCALE GENOMIC DNA]</scope>
    <source>
        <strain evidence="1">DSM 18603</strain>
    </source>
</reference>
<evidence type="ECO:0000313" key="2">
    <source>
        <dbReference type="Proteomes" id="UP000002774"/>
    </source>
</evidence>
<proteinExistence type="predicted"/>
<dbReference type="RefSeq" id="WP_008508961.1">
    <property type="nucleotide sequence ID" value="NZ_CM001403.1"/>
</dbReference>
<evidence type="ECO:0000313" key="1">
    <source>
        <dbReference type="EMBL" id="EHQ28209.1"/>
    </source>
</evidence>
<dbReference type="AlphaFoldDB" id="H1Y2N0"/>